<feature type="region of interest" description="Disordered" evidence="1">
    <location>
        <begin position="76"/>
        <end position="160"/>
    </location>
</feature>
<keyword evidence="2" id="KW-1133">Transmembrane helix</keyword>
<name>A0A1L7RMR6_9ACTO</name>
<proteinExistence type="predicted"/>
<reference evidence="3" key="1">
    <citation type="submission" date="2014-07" db="EMBL/GenBank/DDBJ databases">
        <authorList>
            <person name="Zhang J.E."/>
            <person name="Yang H."/>
            <person name="Guo J."/>
            <person name="Deng Z."/>
            <person name="Luo H."/>
            <person name="Luo M."/>
            <person name="Zhao B."/>
        </authorList>
    </citation>
    <scope>NUCLEOTIDE SEQUENCE</scope>
    <source>
        <strain evidence="3">AM4</strain>
    </source>
</reference>
<evidence type="ECO:0000256" key="1">
    <source>
        <dbReference type="SAM" id="MobiDB-lite"/>
    </source>
</evidence>
<protein>
    <submittedName>
        <fullName evidence="3">Uncharacterized protein</fullName>
    </submittedName>
</protein>
<accession>A0A1L7RMR6</accession>
<feature type="region of interest" description="Disordered" evidence="1">
    <location>
        <begin position="207"/>
        <end position="228"/>
    </location>
</feature>
<sequence length="474" mass="49234">MTPLRRKLRKASELGATTAEYAGVIVAAVTLVLALIVAATPIGEKLTCEIGSALDKVVGGEGYACESASGANSQYEVDPSEIAKSSTERTKSTKAGAAGKVGPGELSVEGTDSVSATKTEYYDGTGSRSMRTSQELSGEYSLGTGSGSGDGDAGDDPFSAEVELNGGIAVSRTEEKTWNCGGEGERSCEDFDDANADAVEDQLNNQGISRLGNHGREIDEDPDATSTSWNVKLTLGGKASATADGVGASVDISGEVAYTRTDSVEKDGDGEGDDAHETSHRFAYKGEYGAGLDVESAFGLSNGESNSYAGSYEVTYDEDGKLKTITFTSIVEGTRSGGVSAEDSGISAGADGEATQTSTVTTTLDVSSLSESDRKIAEEYASSSLTNGALTVPESALNPSQPSDNDFDNLLYERAKVTRITEEGAKITESGGFDLWVVNYERSEEISASNTTRVEVLGEPGADGARNYKESELP</sequence>
<feature type="region of interest" description="Disordered" evidence="1">
    <location>
        <begin position="336"/>
        <end position="407"/>
    </location>
</feature>
<evidence type="ECO:0000313" key="3">
    <source>
        <dbReference type="EMBL" id="CED90373.1"/>
    </source>
</evidence>
<feature type="compositionally biased region" description="Polar residues" evidence="1">
    <location>
        <begin position="126"/>
        <end position="136"/>
    </location>
</feature>
<feature type="region of interest" description="Disordered" evidence="1">
    <location>
        <begin position="447"/>
        <end position="474"/>
    </location>
</feature>
<feature type="compositionally biased region" description="Low complexity" evidence="1">
    <location>
        <begin position="357"/>
        <end position="370"/>
    </location>
</feature>
<keyword evidence="2" id="KW-0472">Membrane</keyword>
<dbReference type="EMBL" id="LK995471">
    <property type="protein sequence ID" value="CED90373.1"/>
    <property type="molecule type" value="Genomic_DNA"/>
</dbReference>
<feature type="transmembrane region" description="Helical" evidence="2">
    <location>
        <begin position="21"/>
        <end position="42"/>
    </location>
</feature>
<gene>
    <name evidence="3" type="ORF">AAM4_0478</name>
</gene>
<dbReference type="AlphaFoldDB" id="A0A1L7RMR6"/>
<keyword evidence="2" id="KW-0812">Transmembrane</keyword>
<organism evidence="3">
    <name type="scientific">Actinomyces succiniciruminis</name>
    <dbReference type="NCBI Taxonomy" id="1522002"/>
    <lineage>
        <taxon>Bacteria</taxon>
        <taxon>Bacillati</taxon>
        <taxon>Actinomycetota</taxon>
        <taxon>Actinomycetes</taxon>
        <taxon>Actinomycetales</taxon>
        <taxon>Actinomycetaceae</taxon>
        <taxon>Actinomyces</taxon>
    </lineage>
</organism>
<evidence type="ECO:0000256" key="2">
    <source>
        <dbReference type="SAM" id="Phobius"/>
    </source>
</evidence>